<dbReference type="InterPro" id="IPR026893">
    <property type="entry name" value="Tyr/Ser_Pase_IphP-type"/>
</dbReference>
<dbReference type="Proteomes" id="UP000675781">
    <property type="component" value="Unassembled WGS sequence"/>
</dbReference>
<dbReference type="Gene3D" id="3.90.190.10">
    <property type="entry name" value="Protein tyrosine phosphatase superfamily"/>
    <property type="match status" value="1"/>
</dbReference>
<evidence type="ECO:0000259" key="1">
    <source>
        <dbReference type="PROSITE" id="PS50056"/>
    </source>
</evidence>
<dbReference type="Pfam" id="PF13350">
    <property type="entry name" value="Y_phosphatase3"/>
    <property type="match status" value="1"/>
</dbReference>
<dbReference type="PROSITE" id="PS50056">
    <property type="entry name" value="TYR_PHOSPHATASE_2"/>
    <property type="match status" value="1"/>
</dbReference>
<proteinExistence type="predicted"/>
<feature type="domain" description="Tyrosine specific protein phosphatases" evidence="1">
    <location>
        <begin position="131"/>
        <end position="180"/>
    </location>
</feature>
<protein>
    <submittedName>
        <fullName evidence="2">Tyrosine-protein phosphatase</fullName>
    </submittedName>
</protein>
<dbReference type="SUPFAM" id="SSF52799">
    <property type="entry name" value="(Phosphotyrosine protein) phosphatases II"/>
    <property type="match status" value="1"/>
</dbReference>
<dbReference type="EMBL" id="JAGSOG010000191">
    <property type="protein sequence ID" value="MBR7837254.1"/>
    <property type="molecule type" value="Genomic_DNA"/>
</dbReference>
<dbReference type="InterPro" id="IPR029021">
    <property type="entry name" value="Prot-tyrosine_phosphatase-like"/>
</dbReference>
<keyword evidence="3" id="KW-1185">Reference proteome</keyword>
<evidence type="ECO:0000313" key="2">
    <source>
        <dbReference type="EMBL" id="MBR7837254.1"/>
    </source>
</evidence>
<organism evidence="2 3">
    <name type="scientific">Actinospica durhamensis</name>
    <dbReference type="NCBI Taxonomy" id="1508375"/>
    <lineage>
        <taxon>Bacteria</taxon>
        <taxon>Bacillati</taxon>
        <taxon>Actinomycetota</taxon>
        <taxon>Actinomycetes</taxon>
        <taxon>Catenulisporales</taxon>
        <taxon>Actinospicaceae</taxon>
        <taxon>Actinospica</taxon>
    </lineage>
</organism>
<evidence type="ECO:0000313" key="3">
    <source>
        <dbReference type="Proteomes" id="UP000675781"/>
    </source>
</evidence>
<dbReference type="GO" id="GO:0004721">
    <property type="term" value="F:phosphoprotein phosphatase activity"/>
    <property type="evidence" value="ECO:0007669"/>
    <property type="project" value="InterPro"/>
</dbReference>
<gene>
    <name evidence="2" type="ORF">KDL01_28510</name>
</gene>
<dbReference type="RefSeq" id="WP_212531721.1">
    <property type="nucleotide sequence ID" value="NZ_JAGSOG010000191.1"/>
</dbReference>
<dbReference type="AlphaFoldDB" id="A0A941IRE0"/>
<accession>A0A941IRE0</accession>
<comment type="caution">
    <text evidence="2">The sequence shown here is derived from an EMBL/GenBank/DDBJ whole genome shotgun (WGS) entry which is preliminary data.</text>
</comment>
<name>A0A941IRE0_9ACTN</name>
<reference evidence="2" key="1">
    <citation type="submission" date="2021-04" db="EMBL/GenBank/DDBJ databases">
        <title>Genome based classification of Actinospica acidithermotolerans sp. nov., an actinobacterium isolated from an Indonesian hot spring.</title>
        <authorList>
            <person name="Kusuma A.B."/>
            <person name="Putra K.E."/>
            <person name="Nafisah S."/>
            <person name="Loh J."/>
            <person name="Nouioui I."/>
            <person name="Goodfellow M."/>
        </authorList>
    </citation>
    <scope>NUCLEOTIDE SEQUENCE</scope>
    <source>
        <strain evidence="2">CSCA 57</strain>
    </source>
</reference>
<dbReference type="InterPro" id="IPR000387">
    <property type="entry name" value="Tyr_Pase_dom"/>
</dbReference>
<dbReference type="PROSITE" id="PS00383">
    <property type="entry name" value="TYR_PHOSPHATASE_1"/>
    <property type="match status" value="1"/>
</dbReference>
<dbReference type="InterPro" id="IPR016130">
    <property type="entry name" value="Tyr_Pase_AS"/>
</dbReference>
<sequence length="263" mass="28342">MTEAGRDLGLQGVPNARDLGGYRCADGRMVRFGTLLRSEALIHATEPDLDVLRGLGVAMVIDLRGEAEAARLGSGPWTGPRTHLPATDVTQTVLVEMMGAGPDTEPLDEDALTKIMVEMYRQFVVDESSRSAFSGALNLIADTAGRGESVLFHCTAGKDRTGWLAALVLSGLGVDRADVYADYLLTNERSSTGRGAEGRAKLIAMLRLMLGESQPLMPLIEVRPIYLDAAFAEAEERYGSVEEFLMSGLGCDLERLREAVLVP</sequence>